<dbReference type="Proteomes" id="UP001597545">
    <property type="component" value="Unassembled WGS sequence"/>
</dbReference>
<reference evidence="2" key="1">
    <citation type="journal article" date="2019" name="Int. J. Syst. Evol. Microbiol.">
        <title>The Global Catalogue of Microorganisms (GCM) 10K type strain sequencing project: providing services to taxonomists for standard genome sequencing and annotation.</title>
        <authorList>
            <consortium name="The Broad Institute Genomics Platform"/>
            <consortium name="The Broad Institute Genome Sequencing Center for Infectious Disease"/>
            <person name="Wu L."/>
            <person name="Ma J."/>
        </authorList>
    </citation>
    <scope>NUCLEOTIDE SEQUENCE [LARGE SCALE GENOMIC DNA]</scope>
    <source>
        <strain evidence="2">KCTC 42662</strain>
    </source>
</reference>
<dbReference type="InterPro" id="IPR015018">
    <property type="entry name" value="DUF1905"/>
</dbReference>
<dbReference type="RefSeq" id="WP_380900794.1">
    <property type="nucleotide sequence ID" value="NZ_JBHUEG010000007.1"/>
</dbReference>
<sequence length="162" mass="18308">MYTFEATLERIGINPFVFVPDSVLTSLFRDAGRTKGPIPVYGSVNGKAYTQTLIRYQGCWRFYINTVMLPNSPKRIGETVELTIAFDPRDRSLHPDPDFMEALVQVPEAHAVFQSLSPSLRNEIIRYIASLKTSASRTKNIQRAIGFLLGNNRFIGRDKPGR</sequence>
<gene>
    <name evidence="1" type="ORF">ACFSR5_03575</name>
</gene>
<dbReference type="EMBL" id="JBHULR010000003">
    <property type="protein sequence ID" value="MFD2546722.1"/>
    <property type="molecule type" value="Genomic_DNA"/>
</dbReference>
<dbReference type="Pfam" id="PF13376">
    <property type="entry name" value="OmdA"/>
    <property type="match status" value="1"/>
</dbReference>
<evidence type="ECO:0000313" key="1">
    <source>
        <dbReference type="EMBL" id="MFD2546722.1"/>
    </source>
</evidence>
<dbReference type="SUPFAM" id="SSF141694">
    <property type="entry name" value="AF2212/PG0164-like"/>
    <property type="match status" value="1"/>
</dbReference>
<evidence type="ECO:0000313" key="2">
    <source>
        <dbReference type="Proteomes" id="UP001597545"/>
    </source>
</evidence>
<accession>A0ABW5KCR5</accession>
<proteinExistence type="predicted"/>
<name>A0ABW5KCR5_9SPHI</name>
<protein>
    <submittedName>
        <fullName evidence="1">YdeI/OmpD-associated family protein</fullName>
    </submittedName>
</protein>
<organism evidence="1 2">
    <name type="scientific">Sphingobacterium suaedae</name>
    <dbReference type="NCBI Taxonomy" id="1686402"/>
    <lineage>
        <taxon>Bacteria</taxon>
        <taxon>Pseudomonadati</taxon>
        <taxon>Bacteroidota</taxon>
        <taxon>Sphingobacteriia</taxon>
        <taxon>Sphingobacteriales</taxon>
        <taxon>Sphingobacteriaceae</taxon>
        <taxon>Sphingobacterium</taxon>
    </lineage>
</organism>
<dbReference type="Pfam" id="PF08922">
    <property type="entry name" value="DUF1905"/>
    <property type="match status" value="1"/>
</dbReference>
<dbReference type="InterPro" id="IPR037079">
    <property type="entry name" value="AF2212/PG0164-like_sf"/>
</dbReference>
<dbReference type="Gene3D" id="2.40.30.100">
    <property type="entry name" value="AF2212/PG0164-like"/>
    <property type="match status" value="1"/>
</dbReference>
<keyword evidence="2" id="KW-1185">Reference proteome</keyword>
<comment type="caution">
    <text evidence="1">The sequence shown here is derived from an EMBL/GenBank/DDBJ whole genome shotgun (WGS) entry which is preliminary data.</text>
</comment>